<dbReference type="EMBL" id="MU393454">
    <property type="protein sequence ID" value="KAI4866768.1"/>
    <property type="molecule type" value="Genomic_DNA"/>
</dbReference>
<sequence>MALDSERLLLDTSSLSIDGAAPWSPTCPSLFDDESNTEQEDEEELLGPQACFQHSHVLYQTPQRDFPAALRPKLKTLARFGEDEHSELQDAPDTENRASLTRKPEHRTGFTTTRRKRNAEDTDSSEGDEARLKKRRPVRNEPRIAFACPFMKADVARHHGCLRFRLLRIADVRQHLARKHKCPIHCPRCGDTFPTVLDRDQHIRARICETKFFTFEGMTEAQFDELTRSSRSYRTTSTDEERWYQMWHILFPGRRRPATPYIQNPDLVILQEFSNHTAALIPTMINDRLSSGAPASQNFELADIREIVTQSLNQSLRQFSATWFGDSASGDFSIAQSAPYSLPEDHSSNTDRDNRELLGIGDIQASTEPMEYRGIETLEAHGTPPRRISNSEMILIMEPREVPSIVAQSPPAEPLNLEDKPSNTSIERGRSTNDIWEEHKGSIQRLYIEENKPLNEVMAIMEDEHGFKAS</sequence>
<evidence type="ECO:0000313" key="1">
    <source>
        <dbReference type="EMBL" id="KAI4866768.1"/>
    </source>
</evidence>
<name>A0ACB9Z583_9PEZI</name>
<protein>
    <submittedName>
        <fullName evidence="1">Uncharacterized protein</fullName>
    </submittedName>
</protein>
<evidence type="ECO:0000313" key="2">
    <source>
        <dbReference type="Proteomes" id="UP001497700"/>
    </source>
</evidence>
<dbReference type="Proteomes" id="UP001497700">
    <property type="component" value="Unassembled WGS sequence"/>
</dbReference>
<gene>
    <name evidence="1" type="ORF">F4820DRAFT_415525</name>
</gene>
<organism evidence="1 2">
    <name type="scientific">Hypoxylon rubiginosum</name>
    <dbReference type="NCBI Taxonomy" id="110542"/>
    <lineage>
        <taxon>Eukaryota</taxon>
        <taxon>Fungi</taxon>
        <taxon>Dikarya</taxon>
        <taxon>Ascomycota</taxon>
        <taxon>Pezizomycotina</taxon>
        <taxon>Sordariomycetes</taxon>
        <taxon>Xylariomycetidae</taxon>
        <taxon>Xylariales</taxon>
        <taxon>Hypoxylaceae</taxon>
        <taxon>Hypoxylon</taxon>
    </lineage>
</organism>
<keyword evidence="2" id="KW-1185">Reference proteome</keyword>
<reference evidence="1 2" key="1">
    <citation type="journal article" date="2022" name="New Phytol.">
        <title>Ecological generalism drives hyperdiversity of secondary metabolite gene clusters in xylarialean endophytes.</title>
        <authorList>
            <person name="Franco M.E.E."/>
            <person name="Wisecaver J.H."/>
            <person name="Arnold A.E."/>
            <person name="Ju Y.M."/>
            <person name="Slot J.C."/>
            <person name="Ahrendt S."/>
            <person name="Moore L.P."/>
            <person name="Eastman K.E."/>
            <person name="Scott K."/>
            <person name="Konkel Z."/>
            <person name="Mondo S.J."/>
            <person name="Kuo A."/>
            <person name="Hayes R.D."/>
            <person name="Haridas S."/>
            <person name="Andreopoulos B."/>
            <person name="Riley R."/>
            <person name="LaButti K."/>
            <person name="Pangilinan J."/>
            <person name="Lipzen A."/>
            <person name="Amirebrahimi M."/>
            <person name="Yan J."/>
            <person name="Adam C."/>
            <person name="Keymanesh K."/>
            <person name="Ng V."/>
            <person name="Louie K."/>
            <person name="Northen T."/>
            <person name="Drula E."/>
            <person name="Henrissat B."/>
            <person name="Hsieh H.M."/>
            <person name="Youens-Clark K."/>
            <person name="Lutzoni F."/>
            <person name="Miadlikowska J."/>
            <person name="Eastwood D.C."/>
            <person name="Hamelin R.C."/>
            <person name="Grigoriev I.V."/>
            <person name="U'Ren J.M."/>
        </authorList>
    </citation>
    <scope>NUCLEOTIDE SEQUENCE [LARGE SCALE GENOMIC DNA]</scope>
    <source>
        <strain evidence="1 2">CBS 119005</strain>
    </source>
</reference>
<proteinExistence type="predicted"/>
<accession>A0ACB9Z583</accession>
<comment type="caution">
    <text evidence="1">The sequence shown here is derived from an EMBL/GenBank/DDBJ whole genome shotgun (WGS) entry which is preliminary data.</text>
</comment>